<dbReference type="PANTHER" id="PTHR10357">
    <property type="entry name" value="ALPHA-AMYLASE FAMILY MEMBER"/>
    <property type="match status" value="1"/>
</dbReference>
<reference evidence="2 3" key="1">
    <citation type="journal article" date="2015" name="Genome Announc.">
        <title>Genomes of Geoalkalibacter ferrihydriticus Z-0531T and Geoalkalibacter subterraneus Red1T, Two Haloalkaliphilic Metal-Reducing Deltaproteobacteria.</title>
        <authorList>
            <person name="Badalamenti J.P."/>
            <person name="Krajmalnik-Brown R."/>
            <person name="Torres C.I."/>
            <person name="Bond D.R."/>
        </authorList>
    </citation>
    <scope>NUCLEOTIDE SEQUENCE [LARGE SCALE GENOMIC DNA]</scope>
    <source>
        <strain evidence="2 3">Red1</strain>
    </source>
</reference>
<dbReference type="EMBL" id="CP010311">
    <property type="protein sequence ID" value="AJF05821.1"/>
    <property type="molecule type" value="Genomic_DNA"/>
</dbReference>
<gene>
    <name evidence="2" type="ORF">GSUB_03530</name>
</gene>
<dbReference type="KEGG" id="gsb:GSUB_03530"/>
<dbReference type="Proteomes" id="UP000035036">
    <property type="component" value="Chromosome"/>
</dbReference>
<proteinExistence type="predicted"/>
<protein>
    <submittedName>
        <fullName evidence="2">Maltooligosyl trehalose synthase</fullName>
    </submittedName>
</protein>
<dbReference type="InterPro" id="IPR017853">
    <property type="entry name" value="GH"/>
</dbReference>
<dbReference type="Gene3D" id="3.20.20.80">
    <property type="entry name" value="Glycosidases"/>
    <property type="match status" value="4"/>
</dbReference>
<dbReference type="CDD" id="cd11336">
    <property type="entry name" value="AmyAc_MTSase"/>
    <property type="match status" value="1"/>
</dbReference>
<dbReference type="HOGENOM" id="CLU_005045_1_0_7"/>
<feature type="domain" description="Glycosyl hydrolase family 13 catalytic" evidence="1">
    <location>
        <begin position="4"/>
        <end position="487"/>
    </location>
</feature>
<sequence>MRIPTATYRMQFTPGVTFNHARETLGYLRELGIDTLYASPIFRARSGSDHGYDVTDMNALNPELGGSGDFTLLAEEVRRQGMGWLQDIVPNHMAFDAQNPMLVDVLENGSHSRYFRTFDINWEHPLESLHGRVLAPFLGSFYGEALERGEIRLGYDEEGFFASYFDQRYPLRIDSYLEILTQTHAPLRRSLGTDHPDHIQYMGVLYLLKTLADGPSRDRYDQIRFIKQTLWGLYERNEQVRTQIDQSIDQFNGTPDQPESFSRLDALLGQQYFRLSYWKVASEELNYRRFFSINDLISLRIEEKDVFEHCHGLVLKLVRQGHFSGLRIDHIDGLYDPLQYLERLAVAAPEAYVVVEKILEERENLPRTWKTQGTSGYDFLNRALGVLCDASQERRFNTIYHRFANPGGRCEDLAVEKKRLIIQRHMLGDIDNLTLLLKNFASRYRYGSDLTRHALHQALIEVMVEMPVYRTYLTPRRQADEGRTHLRKALRKAQRNNPGMANELEFLARILPLEINRDLSEEERQAWRHFVMRFQQFTGPLMAKGIEDTLLYVYNRLICLNEVGGSPEHFGVKPDDFHALNQKRARLWPHTMNATATHDTKRGEDTRVRIAVLSELPQEWERHLRSWYRLNAPLKKRVRRRMVPDKNDEYFLYQTLLGSWPLHPQEMEDYPQRIRDYAIKAVREAKVHTGWLKPDSAYEDAYLEFIDALFQEQHSFIEDFAPFQEKIAFFGMLNGLSQLLLKASSPGVPDFYQGCELWDLSLVDPDNRRPVDYPARHKTLSELRKSAKKNLTGLLAELRDDWQSGRIKLYLTWRCLQAREQQADLFSDGDYLPLEVEGKYAGHLLAYARCLESNAVVAVVPRLMTGLVDEGTWPLGEAIWGDTRIVLPGEMQGSWHDLLSGRSIEAGGHLGVGTLLQDLPLALLSRSPAKD</sequence>
<dbReference type="OrthoDB" id="9761577at2"/>
<evidence type="ECO:0000313" key="2">
    <source>
        <dbReference type="EMBL" id="AJF05821.1"/>
    </source>
</evidence>
<dbReference type="PANTHER" id="PTHR10357:SF216">
    <property type="entry name" value="MALTOOLIGOSYL TREHALOSE SYNTHASE-RELATED"/>
    <property type="match status" value="1"/>
</dbReference>
<dbReference type="GO" id="GO:0030980">
    <property type="term" value="P:alpha-glucan catabolic process"/>
    <property type="evidence" value="ECO:0007669"/>
    <property type="project" value="TreeGrafter"/>
</dbReference>
<dbReference type="SMART" id="SM00642">
    <property type="entry name" value="Aamy"/>
    <property type="match status" value="1"/>
</dbReference>
<dbReference type="GO" id="GO:0005992">
    <property type="term" value="P:trehalose biosynthetic process"/>
    <property type="evidence" value="ECO:0007669"/>
    <property type="project" value="TreeGrafter"/>
</dbReference>
<organism evidence="2 3">
    <name type="scientific">Geoalkalibacter subterraneus</name>
    <dbReference type="NCBI Taxonomy" id="483547"/>
    <lineage>
        <taxon>Bacteria</taxon>
        <taxon>Pseudomonadati</taxon>
        <taxon>Thermodesulfobacteriota</taxon>
        <taxon>Desulfuromonadia</taxon>
        <taxon>Desulfuromonadales</taxon>
        <taxon>Geoalkalibacteraceae</taxon>
        <taxon>Geoalkalibacter</taxon>
    </lineage>
</organism>
<dbReference type="Pfam" id="PF00128">
    <property type="entry name" value="Alpha-amylase"/>
    <property type="match status" value="1"/>
</dbReference>
<dbReference type="SUPFAM" id="SSF51445">
    <property type="entry name" value="(Trans)glycosidases"/>
    <property type="match status" value="1"/>
</dbReference>
<dbReference type="STRING" id="483547.GSUB_03530"/>
<dbReference type="GO" id="GO:0047470">
    <property type="term" value="F:(1,4)-alpha-D-glucan 1-alpha-D-glucosylmutase activity"/>
    <property type="evidence" value="ECO:0007669"/>
    <property type="project" value="TreeGrafter"/>
</dbReference>
<dbReference type="AlphaFoldDB" id="A0A0B5FQE5"/>
<accession>A0A0B5FQE5</accession>
<keyword evidence="3" id="KW-1185">Reference proteome</keyword>
<evidence type="ECO:0000313" key="3">
    <source>
        <dbReference type="Proteomes" id="UP000035036"/>
    </source>
</evidence>
<dbReference type="RefSeq" id="WP_040199209.1">
    <property type="nucleotide sequence ID" value="NZ_CP010311.1"/>
</dbReference>
<name>A0A0B5FQE5_9BACT</name>
<dbReference type="InterPro" id="IPR012767">
    <property type="entry name" value="Trehalose_TreY"/>
</dbReference>
<evidence type="ECO:0000259" key="1">
    <source>
        <dbReference type="SMART" id="SM00642"/>
    </source>
</evidence>
<dbReference type="NCBIfam" id="TIGR02401">
    <property type="entry name" value="trehalose_TreY"/>
    <property type="match status" value="1"/>
</dbReference>
<dbReference type="InterPro" id="IPR006047">
    <property type="entry name" value="GH13_cat_dom"/>
</dbReference>